<dbReference type="AlphaFoldDB" id="A0A0P7BQN9"/>
<organism evidence="2 3">
    <name type="scientific">Neonectria ditissima</name>
    <dbReference type="NCBI Taxonomy" id="78410"/>
    <lineage>
        <taxon>Eukaryota</taxon>
        <taxon>Fungi</taxon>
        <taxon>Dikarya</taxon>
        <taxon>Ascomycota</taxon>
        <taxon>Pezizomycotina</taxon>
        <taxon>Sordariomycetes</taxon>
        <taxon>Hypocreomycetidae</taxon>
        <taxon>Hypocreales</taxon>
        <taxon>Nectriaceae</taxon>
        <taxon>Neonectria</taxon>
    </lineage>
</organism>
<name>A0A0P7BQN9_9HYPO</name>
<reference evidence="2 3" key="1">
    <citation type="submission" date="2015-09" db="EMBL/GenBank/DDBJ databases">
        <title>Draft genome of a European isolate of the apple canker pathogen Neonectria ditissima.</title>
        <authorList>
            <person name="Gomez-Cortecero A."/>
            <person name="Harrison R.J."/>
            <person name="Armitage A.D."/>
        </authorList>
    </citation>
    <scope>NUCLEOTIDE SEQUENCE [LARGE SCALE GENOMIC DNA]</scope>
    <source>
        <strain evidence="2 3">R09/05</strain>
    </source>
</reference>
<evidence type="ECO:0000313" key="2">
    <source>
        <dbReference type="EMBL" id="KPM43723.1"/>
    </source>
</evidence>
<proteinExistence type="predicted"/>
<sequence>MTNDYNRCACSASFPSVELLADHLAEIRSREHYHTTQLEQCQRHSVDDDSDDEQCAEVPRDPDPKSQNCRFLGCKRTKRPFEFASDFIRHFEENHRTESGRKAKYMKETFDEVSRRVTSDLYSAKAVFMERSILGSKSESKKRTWDEAVMDKEESEAPRGEIYALTTQDSQCHIDATALLSLPMDAGFPSMTIASEVIEPKGNNELGSSSAQLTYHNPIRESGGGDPYNARLLQMVSSVPFTGDFTGDFNWAERGGWGGPGNVV</sequence>
<keyword evidence="3" id="KW-1185">Reference proteome</keyword>
<evidence type="ECO:0000313" key="3">
    <source>
        <dbReference type="Proteomes" id="UP000050424"/>
    </source>
</evidence>
<evidence type="ECO:0000256" key="1">
    <source>
        <dbReference type="SAM" id="MobiDB-lite"/>
    </source>
</evidence>
<comment type="caution">
    <text evidence="2">The sequence shown here is derived from an EMBL/GenBank/DDBJ whole genome shotgun (WGS) entry which is preliminary data.</text>
</comment>
<dbReference type="OrthoDB" id="5146538at2759"/>
<accession>A0A0P7BQN9</accession>
<gene>
    <name evidence="2" type="ORF">AK830_g2831</name>
</gene>
<feature type="region of interest" description="Disordered" evidence="1">
    <location>
        <begin position="38"/>
        <end position="65"/>
    </location>
</feature>
<dbReference type="Proteomes" id="UP000050424">
    <property type="component" value="Unassembled WGS sequence"/>
</dbReference>
<protein>
    <submittedName>
        <fullName evidence="2">Uncharacterized protein</fullName>
    </submittedName>
</protein>
<dbReference type="EMBL" id="LKCW01000028">
    <property type="protein sequence ID" value="KPM43723.1"/>
    <property type="molecule type" value="Genomic_DNA"/>
</dbReference>